<evidence type="ECO:0000313" key="1">
    <source>
        <dbReference type="EMBL" id="KKN80417.1"/>
    </source>
</evidence>
<organism evidence="1">
    <name type="scientific">marine sediment metagenome</name>
    <dbReference type="NCBI Taxonomy" id="412755"/>
    <lineage>
        <taxon>unclassified sequences</taxon>
        <taxon>metagenomes</taxon>
        <taxon>ecological metagenomes</taxon>
    </lineage>
</organism>
<reference evidence="1" key="1">
    <citation type="journal article" date="2015" name="Nature">
        <title>Complex archaea that bridge the gap between prokaryotes and eukaryotes.</title>
        <authorList>
            <person name="Spang A."/>
            <person name="Saw J.H."/>
            <person name="Jorgensen S.L."/>
            <person name="Zaremba-Niedzwiedzka K."/>
            <person name="Martijn J."/>
            <person name="Lind A.E."/>
            <person name="van Eijk R."/>
            <person name="Schleper C."/>
            <person name="Guy L."/>
            <person name="Ettema T.J."/>
        </authorList>
    </citation>
    <scope>NUCLEOTIDE SEQUENCE</scope>
</reference>
<proteinExistence type="predicted"/>
<sequence>MGLQESGATGRNVTESIDAVTGLLLQNPEGMVQSGVTLQSTAIAADDAESIVSTQYGQPFIMAFTVVMDDLTGGRTSTLDVLDPAGTAGTPNGPSPFLFRVIKWWVTAGASATAPEGTLTINHLDSASAANAMSEAYDLNLDQNDVGFSADGAGKLIAPYDLVDEDEGLQLSVLLGSTEQADFTIYFMCMRVVV</sequence>
<dbReference type="EMBL" id="LAZR01000231">
    <property type="protein sequence ID" value="KKN80417.1"/>
    <property type="molecule type" value="Genomic_DNA"/>
</dbReference>
<name>A0A0F9TZI7_9ZZZZ</name>
<gene>
    <name evidence="1" type="ORF">LCGC14_0330100</name>
</gene>
<dbReference type="AlphaFoldDB" id="A0A0F9TZI7"/>
<protein>
    <submittedName>
        <fullName evidence="1">Uncharacterized protein</fullName>
    </submittedName>
</protein>
<comment type="caution">
    <text evidence="1">The sequence shown here is derived from an EMBL/GenBank/DDBJ whole genome shotgun (WGS) entry which is preliminary data.</text>
</comment>
<accession>A0A0F9TZI7</accession>